<dbReference type="AlphaFoldDB" id="A0A6C0K8L0"/>
<proteinExistence type="predicted"/>
<dbReference type="EMBL" id="MN740840">
    <property type="protein sequence ID" value="QHU14395.1"/>
    <property type="molecule type" value="Genomic_DNA"/>
</dbReference>
<evidence type="ECO:0000256" key="1">
    <source>
        <dbReference type="SAM" id="Phobius"/>
    </source>
</evidence>
<name>A0A6C0K8L0_9ZZZZ</name>
<protein>
    <submittedName>
        <fullName evidence="2">Uncharacterized protein</fullName>
    </submittedName>
</protein>
<feature type="transmembrane region" description="Helical" evidence="1">
    <location>
        <begin position="20"/>
        <end position="43"/>
    </location>
</feature>
<organism evidence="2">
    <name type="scientific">viral metagenome</name>
    <dbReference type="NCBI Taxonomy" id="1070528"/>
    <lineage>
        <taxon>unclassified sequences</taxon>
        <taxon>metagenomes</taxon>
        <taxon>organismal metagenomes</taxon>
    </lineage>
</organism>
<reference evidence="2" key="1">
    <citation type="journal article" date="2020" name="Nature">
        <title>Giant virus diversity and host interactions through global metagenomics.</title>
        <authorList>
            <person name="Schulz F."/>
            <person name="Roux S."/>
            <person name="Paez-Espino D."/>
            <person name="Jungbluth S."/>
            <person name="Walsh D.A."/>
            <person name="Denef V.J."/>
            <person name="McMahon K.D."/>
            <person name="Konstantinidis K.T."/>
            <person name="Eloe-Fadrosh E.A."/>
            <person name="Kyrpides N.C."/>
            <person name="Woyke T."/>
        </authorList>
    </citation>
    <scope>NUCLEOTIDE SEQUENCE</scope>
    <source>
        <strain evidence="2">GVMAG-S-1102113-118</strain>
    </source>
</reference>
<feature type="transmembrane region" description="Helical" evidence="1">
    <location>
        <begin position="49"/>
        <end position="67"/>
    </location>
</feature>
<keyword evidence="1" id="KW-0472">Membrane</keyword>
<evidence type="ECO:0000313" key="2">
    <source>
        <dbReference type="EMBL" id="QHU14395.1"/>
    </source>
</evidence>
<keyword evidence="1" id="KW-0812">Transmembrane</keyword>
<keyword evidence="1" id="KW-1133">Transmembrane helix</keyword>
<accession>A0A6C0K8L0</accession>
<sequence>MAFNDQRDELVDRRVEGFRLAWIGVSVLFSLTCVVVIGANLSLHKSRYQFLPIIVLISFLYFITVHVTKSLARKLAHVEVLLHMYDL</sequence>